<sequence length="709" mass="80151">MLELDIESEVMRGLAELDVETAKGRFSVSLPLRPGSRSKRLVFIPLGVKRITMTLLDAHGRFRLTRLRWVWLTPWFAHDRLARRLANVLPAYRGMSVGRVKRALHRESVARGLSWRQLALAEYTQSFWRACANRHYPYWVEEVEPVRCRAWLAGRALEALKEQPTLSLLLPLDDAIEQVGIEGLRQSLASLQAQSYPRWELCVVHSPALDAQLVGLVAECLGEDPRSRLLEGHQRSLAGLTHQAFVASCGEGVMTFSAGDTLAPAALERVVRAWNDFPASQLFYADQDEIDASGRRLHPCFKPRWNPDLLKGTGYLGRFAVYRRRLLWQLESYRDIGRQCRERLSAEELDHAMALRFLAWTSGHADTAELPVCHLPGVLYHRHVNNRHAGAARSEVTVSLVGEFVARLGKEHDVTVEPGLLPGSARLRWPVAEPAPLVSLLVPTRDGIDILKPCVEAILERTDYRHFELLILDNQSRCPETLAYLEEVARRDSRVRVLRWDQPFNYSAINNFGVRQARGEILGLINNDVEPVDGGWLTEMVSQARRPEIGCVGAKLYYPNDMLQHAGVVLGLGGVAGHVHRFFPRQDAGYCGRLKLVQNLSAVTAACLLVRRAVFEAVGGLNEADLAVAYNDVDLCIKVREAGYRNLWTPHAELYHHESVSRGADDTPEKHARWMREMAYMKRTWGEKLRDDPAYNPNLTLVHEDFSLR</sequence>
<comment type="caution">
    <text evidence="2">The sequence shown here is derived from an EMBL/GenBank/DDBJ whole genome shotgun (WGS) entry which is preliminary data.</text>
</comment>
<name>A0ABS9RXY3_9GAMM</name>
<keyword evidence="3" id="KW-1185">Reference proteome</keyword>
<dbReference type="PANTHER" id="PTHR43179:SF7">
    <property type="entry name" value="RHAMNOSYLTRANSFERASE WBBL"/>
    <property type="match status" value="1"/>
</dbReference>
<gene>
    <name evidence="2" type="ORF">MKP05_16410</name>
</gene>
<reference evidence="2 3" key="1">
    <citation type="submission" date="2022-02" db="EMBL/GenBank/DDBJ databases">
        <title>Halomonas fukangensis sp. nov., a halophilic bacterium isolated from a bulk soil of Kalidium foliatum at Fukang.</title>
        <authorList>
            <person name="Huang Y."/>
        </authorList>
    </citation>
    <scope>NUCLEOTIDE SEQUENCE [LARGE SCALE GENOMIC DNA]</scope>
    <source>
        <strain evidence="2 3">EGI 63088</strain>
    </source>
</reference>
<dbReference type="InterPro" id="IPR029044">
    <property type="entry name" value="Nucleotide-diphossugar_trans"/>
</dbReference>
<dbReference type="Proteomes" id="UP001202117">
    <property type="component" value="Unassembled WGS sequence"/>
</dbReference>
<dbReference type="EMBL" id="JAKVPY010000022">
    <property type="protein sequence ID" value="MCH4564685.1"/>
    <property type="molecule type" value="Genomic_DNA"/>
</dbReference>
<dbReference type="PANTHER" id="PTHR43179">
    <property type="entry name" value="RHAMNOSYLTRANSFERASE WBBL"/>
    <property type="match status" value="1"/>
</dbReference>
<dbReference type="Pfam" id="PF00535">
    <property type="entry name" value="Glycos_transf_2"/>
    <property type="match status" value="2"/>
</dbReference>
<proteinExistence type="predicted"/>
<protein>
    <submittedName>
        <fullName evidence="2">Glycosyltransferase family 2 protein</fullName>
    </submittedName>
</protein>
<feature type="domain" description="Glycosyltransferase 2-like" evidence="1">
    <location>
        <begin position="183"/>
        <end position="330"/>
    </location>
</feature>
<dbReference type="Gene3D" id="3.90.550.10">
    <property type="entry name" value="Spore Coat Polysaccharide Biosynthesis Protein SpsA, Chain A"/>
    <property type="match status" value="2"/>
</dbReference>
<dbReference type="CDD" id="cd04186">
    <property type="entry name" value="GT_2_like_c"/>
    <property type="match status" value="1"/>
</dbReference>
<evidence type="ECO:0000313" key="3">
    <source>
        <dbReference type="Proteomes" id="UP001202117"/>
    </source>
</evidence>
<feature type="domain" description="Glycosyltransferase 2-like" evidence="1">
    <location>
        <begin position="439"/>
        <end position="616"/>
    </location>
</feature>
<evidence type="ECO:0000259" key="1">
    <source>
        <dbReference type="Pfam" id="PF00535"/>
    </source>
</evidence>
<organism evidence="2 3">
    <name type="scientific">Halomonas flagellata</name>
    <dbReference type="NCBI Taxonomy" id="2920385"/>
    <lineage>
        <taxon>Bacteria</taxon>
        <taxon>Pseudomonadati</taxon>
        <taxon>Pseudomonadota</taxon>
        <taxon>Gammaproteobacteria</taxon>
        <taxon>Oceanospirillales</taxon>
        <taxon>Halomonadaceae</taxon>
        <taxon>Halomonas</taxon>
    </lineage>
</organism>
<dbReference type="SUPFAM" id="SSF53448">
    <property type="entry name" value="Nucleotide-diphospho-sugar transferases"/>
    <property type="match status" value="2"/>
</dbReference>
<accession>A0ABS9RXY3</accession>
<dbReference type="InterPro" id="IPR001173">
    <property type="entry name" value="Glyco_trans_2-like"/>
</dbReference>
<evidence type="ECO:0000313" key="2">
    <source>
        <dbReference type="EMBL" id="MCH4564685.1"/>
    </source>
</evidence>
<dbReference type="RefSeq" id="WP_240569296.1">
    <property type="nucleotide sequence ID" value="NZ_JAKVPY010000022.1"/>
</dbReference>